<sequence length="580" mass="61659">MRTSSWWAGAVVDRLRGAGIATLLWQAGRWRFTLFCVLAVLQGLAPAAAIAASGVLVSGLPNNPAQAALGLALFGASLLTGTVLSAVLDHQAAVLDGRFARTIHETVAKATLRTAVAHLADPETSGELGALAEFERVDGFVGTVTALRELLRQRATGIGAAVVLATFAWWAPIVMFLGWRGLSFGVRKWLDHGMNLGAQQGETAMRRARYLRGLAVDSPAAKEIRVFGLAGWLVPLYRDSYLAALEVVWAGRKLGMRTVFAATGGVLLAHLLVLTAIAQTTSTPAEIVVYAQAVLSTSALGYVFGAEIPLARARKVTALALSLARRLTSAETPKHTANTIQLKDVHFTYPGRDEPVLAGVDLIVPKGQSLAIVGENGAGKSTLVNLLCGIYQPQKGEIAMPGKVSAIVQRFTRFELSLKDNIGFGEGDVHRALERAGGLGLLDDLPHGWDTVLSSSHPNGRDLSGGQWQKVALARALLAVESGADTLIMDEPSANLDVLAEEELFARFSELAGDITTILVSHRLASVRHAGRIVVVADGRIVEDGTHTELMAANGRYAAMYSLQADRFAEDIAGKEWSHA</sequence>
<evidence type="ECO:0000313" key="9">
    <source>
        <dbReference type="EMBL" id="MDX8030568.1"/>
    </source>
</evidence>
<feature type="transmembrane region" description="Helical" evidence="7">
    <location>
        <begin position="158"/>
        <end position="179"/>
    </location>
</feature>
<evidence type="ECO:0000256" key="6">
    <source>
        <dbReference type="ARBA" id="ARBA00023136"/>
    </source>
</evidence>
<keyword evidence="10" id="KW-1185">Reference proteome</keyword>
<evidence type="ECO:0000256" key="3">
    <source>
        <dbReference type="ARBA" id="ARBA00022741"/>
    </source>
</evidence>
<dbReference type="InterPro" id="IPR003593">
    <property type="entry name" value="AAA+_ATPase"/>
</dbReference>
<keyword evidence="2 7" id="KW-0812">Transmembrane</keyword>
<evidence type="ECO:0000256" key="7">
    <source>
        <dbReference type="SAM" id="Phobius"/>
    </source>
</evidence>
<dbReference type="Proteomes" id="UP001285521">
    <property type="component" value="Unassembled WGS sequence"/>
</dbReference>
<comment type="caution">
    <text evidence="9">The sequence shown here is derived from an EMBL/GenBank/DDBJ whole genome shotgun (WGS) entry which is preliminary data.</text>
</comment>
<dbReference type="Pfam" id="PF00005">
    <property type="entry name" value="ABC_tran"/>
    <property type="match status" value="1"/>
</dbReference>
<reference evidence="9 10" key="2">
    <citation type="submission" date="2023-11" db="EMBL/GenBank/DDBJ databases">
        <authorList>
            <person name="Lara A.C."/>
            <person name="Chronakova A."/>
        </authorList>
    </citation>
    <scope>NUCLEOTIDE SEQUENCE [LARGE SCALE GENOMIC DNA]</scope>
    <source>
        <strain evidence="9 10">BCCO 10_0856</strain>
    </source>
</reference>
<evidence type="ECO:0000313" key="10">
    <source>
        <dbReference type="Proteomes" id="UP001285521"/>
    </source>
</evidence>
<dbReference type="Gene3D" id="3.40.50.300">
    <property type="entry name" value="P-loop containing nucleotide triphosphate hydrolases"/>
    <property type="match status" value="1"/>
</dbReference>
<dbReference type="PANTHER" id="PTHR24221:SF654">
    <property type="entry name" value="ATP-BINDING CASSETTE SUB-FAMILY B MEMBER 6"/>
    <property type="match status" value="1"/>
</dbReference>
<accession>A0ABU4SXH1</accession>
<dbReference type="EMBL" id="JAXAVW010000006">
    <property type="protein sequence ID" value="MDX8030568.1"/>
    <property type="molecule type" value="Genomic_DNA"/>
</dbReference>
<evidence type="ECO:0000256" key="2">
    <source>
        <dbReference type="ARBA" id="ARBA00022692"/>
    </source>
</evidence>
<dbReference type="InterPro" id="IPR036640">
    <property type="entry name" value="ABC1_TM_sf"/>
</dbReference>
<dbReference type="PANTHER" id="PTHR24221">
    <property type="entry name" value="ATP-BINDING CASSETTE SUB-FAMILY B"/>
    <property type="match status" value="1"/>
</dbReference>
<dbReference type="SUPFAM" id="SSF52540">
    <property type="entry name" value="P-loop containing nucleoside triphosphate hydrolases"/>
    <property type="match status" value="1"/>
</dbReference>
<feature type="transmembrane region" description="Helical" evidence="7">
    <location>
        <begin position="32"/>
        <end position="57"/>
    </location>
</feature>
<evidence type="ECO:0000256" key="1">
    <source>
        <dbReference type="ARBA" id="ARBA00004651"/>
    </source>
</evidence>
<dbReference type="SMART" id="SM00382">
    <property type="entry name" value="AAA"/>
    <property type="match status" value="1"/>
</dbReference>
<keyword evidence="6 7" id="KW-0472">Membrane</keyword>
<feature type="domain" description="ABC transporter" evidence="8">
    <location>
        <begin position="340"/>
        <end position="563"/>
    </location>
</feature>
<gene>
    <name evidence="9" type="ORF">SK803_10120</name>
</gene>
<dbReference type="InterPro" id="IPR017871">
    <property type="entry name" value="ABC_transporter-like_CS"/>
</dbReference>
<dbReference type="InterPro" id="IPR039421">
    <property type="entry name" value="Type_1_exporter"/>
</dbReference>
<comment type="subcellular location">
    <subcellularLocation>
        <location evidence="1">Cell membrane</location>
        <topology evidence="1">Multi-pass membrane protein</topology>
    </subcellularLocation>
</comment>
<keyword evidence="3" id="KW-0547">Nucleotide-binding</keyword>
<proteinExistence type="predicted"/>
<dbReference type="Gene3D" id="1.20.1560.10">
    <property type="entry name" value="ABC transporter type 1, transmembrane domain"/>
    <property type="match status" value="1"/>
</dbReference>
<dbReference type="GO" id="GO:0005524">
    <property type="term" value="F:ATP binding"/>
    <property type="evidence" value="ECO:0007669"/>
    <property type="project" value="UniProtKB-KW"/>
</dbReference>
<dbReference type="PROSITE" id="PS50893">
    <property type="entry name" value="ABC_TRANSPORTER_2"/>
    <property type="match status" value="1"/>
</dbReference>
<evidence type="ECO:0000256" key="5">
    <source>
        <dbReference type="ARBA" id="ARBA00022989"/>
    </source>
</evidence>
<dbReference type="InterPro" id="IPR027417">
    <property type="entry name" value="P-loop_NTPase"/>
</dbReference>
<name>A0ABU4SXH1_9PSEU</name>
<reference evidence="9 10" key="1">
    <citation type="submission" date="2023-11" db="EMBL/GenBank/DDBJ databases">
        <title>Lentzea sokolovensis, sp. nov., Lentzea kristufkii, sp. nov., and Lentzea miocenensis, sp. nov., rare actinobacteria from Sokolov Coal Basin, Miocene lacustrine sediment, Czech Republic.</title>
        <authorList>
            <person name="Lara A."/>
            <person name="Kotroba L."/>
            <person name="Nouioui I."/>
            <person name="Neumann-Schaal M."/>
            <person name="Mast Y."/>
            <person name="Chronakova A."/>
        </authorList>
    </citation>
    <scope>NUCLEOTIDE SEQUENCE [LARGE SCALE GENOMIC DNA]</scope>
    <source>
        <strain evidence="9 10">BCCO 10_0856</strain>
    </source>
</reference>
<organism evidence="9 10">
    <name type="scientific">Lentzea miocenica</name>
    <dbReference type="NCBI Taxonomy" id="3095431"/>
    <lineage>
        <taxon>Bacteria</taxon>
        <taxon>Bacillati</taxon>
        <taxon>Actinomycetota</taxon>
        <taxon>Actinomycetes</taxon>
        <taxon>Pseudonocardiales</taxon>
        <taxon>Pseudonocardiaceae</taxon>
        <taxon>Lentzea</taxon>
    </lineage>
</organism>
<feature type="transmembrane region" description="Helical" evidence="7">
    <location>
        <begin position="69"/>
        <end position="88"/>
    </location>
</feature>
<keyword evidence="5 7" id="KW-1133">Transmembrane helix</keyword>
<protein>
    <submittedName>
        <fullName evidence="9">ABC transporter ATP-binding protein</fullName>
    </submittedName>
</protein>
<dbReference type="RefSeq" id="WP_319965572.1">
    <property type="nucleotide sequence ID" value="NZ_JAXAVW010000006.1"/>
</dbReference>
<keyword evidence="4 9" id="KW-0067">ATP-binding</keyword>
<dbReference type="PROSITE" id="PS00211">
    <property type="entry name" value="ABC_TRANSPORTER_1"/>
    <property type="match status" value="1"/>
</dbReference>
<evidence type="ECO:0000256" key="4">
    <source>
        <dbReference type="ARBA" id="ARBA00022840"/>
    </source>
</evidence>
<evidence type="ECO:0000259" key="8">
    <source>
        <dbReference type="PROSITE" id="PS50893"/>
    </source>
</evidence>
<dbReference type="InterPro" id="IPR003439">
    <property type="entry name" value="ABC_transporter-like_ATP-bd"/>
</dbReference>